<organism evidence="1 2">
    <name type="scientific">Naganishia friedmannii</name>
    <dbReference type="NCBI Taxonomy" id="89922"/>
    <lineage>
        <taxon>Eukaryota</taxon>
        <taxon>Fungi</taxon>
        <taxon>Dikarya</taxon>
        <taxon>Basidiomycota</taxon>
        <taxon>Agaricomycotina</taxon>
        <taxon>Tremellomycetes</taxon>
        <taxon>Filobasidiales</taxon>
        <taxon>Filobasidiaceae</taxon>
        <taxon>Naganishia</taxon>
    </lineage>
</organism>
<dbReference type="Proteomes" id="UP001227268">
    <property type="component" value="Unassembled WGS sequence"/>
</dbReference>
<sequence length="1417" mass="159306">MDPPKPPLEDKSTSLIAMDSGKPPPADESDSLVAMDQRDLKSLMEAICAGMKAKANMVGEESVDPKSLRDIYFFPDEQKLSDRDLVDRNAAATVLKESLLATIGEPLNDVPGLSTRANSLLETHQTRWLRAGSLYLLNHSDTAKDMAGIAKTAANPGKNFLAAVQTTHRMAQAIEKDQAEGTTDKTLDASSERKRQIKSAALRTKGEQEGLEGVAKRTYNKIKVGNLTAKAQKILNKPTDITVPQSACGADVYRFRLCEGTNTIKILKKKPSDHEYKSKSEVKEWCTQISMPQEDGWRGFGDVAFRCATYLLEKEGYTWENKEWKDIVKHIVSHEGRPKNLIVPDTPVPEMDFTSLIGETKSTLMRTSDIAGYLWKNGYQPPDETRQERFKVVLQQRGGTNRHMAGKNLPASLSKEDRAELAKQIKCVVAHLVNKKGFKPEKATFDKAWNFLVLNHSGEFPGWEEKLPLVDIQVRYICDLRAPKKRQYGVDLHVDPAEFAPESITNVRFLVQVDGNRFFFNIDEFQGGQWSISRHSSDTDTLFSLNSSKAEVDEDLQQLPEAWSVRFEEKYLQRLSGLRSNQSLEGMTRANHERMQEWIRRFVVQVRKVNHRIDANPTLGIYRNFQKLMSLSTSHAMRQRSRKPFRVINRSSGQGRLCLHLSTRFDYPGNLNRYMGRDQSCPTGISVSRRVCEDEADSVAIIQDLCDYANSVFFDTGSIWAAMDCVAFKADLYVAENFERGDTKPMVCVHPQQDQSESCPSCEATVECSQLILIDNDTYCEKCLTPPEVELSDEASPRAARYAGEFPALTRLLKLAWHKAVLEKQLAEETGSGPVHVSDLSKILVDVLGKLNKEHICDFAAPSAELDLDDENRLTQSTLLSKYRVVVCEDGQGNPRVGIMTEGNVAFSSLGAVLLKYTHSLPTLRCFILSIANRRGLDDDALEESLSCLVERDSKGRPLLNNVPAKSSEAGRMMRALWCELDACAQQEIQVPHLRKHRANKNKLPLSKLASIMKILQEADERVQTYNSPAKAMAGVKGANLRRIDENLTRSCASFDTSSSAKDKRFKEPVDDDTRDLVKRIVDEITQSLSKGEKLYGLPQGKDGSYSFLTAEDNTKWSIEKRLRRMLLTCNWKHAADPTANWVTLYLTICYWVLRQRGVCEIDGLPFSGKDRHPLRLSIGHWRHGHMMTTGWMTANPTTFADFDINLCNIKAESWPANAFKNNFVEALIQRGLTHLTGLERPEGRAMLAPQLKAFVPANSRWRKLVEAASHYGVVQATDRDSAHVQVPVPEGSRNQGAANERQDPHLHQPLRDWYKPYDELASSPPLEAPNSQSYLATAESMVVDKAAISDWKKRKLAQREKRREEGRQARHDNVQGLIDLTADTSEPEITEVKPKKRMRILSPSGSTSKGKGKARE</sequence>
<accession>A0ACC2VBL1</accession>
<proteinExistence type="predicted"/>
<evidence type="ECO:0000313" key="1">
    <source>
        <dbReference type="EMBL" id="KAJ9096760.1"/>
    </source>
</evidence>
<reference evidence="1" key="1">
    <citation type="submission" date="2023-04" db="EMBL/GenBank/DDBJ databases">
        <title>Draft Genome sequencing of Naganishia species isolated from polar environments using Oxford Nanopore Technology.</title>
        <authorList>
            <person name="Leo P."/>
            <person name="Venkateswaran K."/>
        </authorList>
    </citation>
    <scope>NUCLEOTIDE SEQUENCE</scope>
    <source>
        <strain evidence="1">MNA-CCFEE 5423</strain>
    </source>
</reference>
<comment type="caution">
    <text evidence="1">The sequence shown here is derived from an EMBL/GenBank/DDBJ whole genome shotgun (WGS) entry which is preliminary data.</text>
</comment>
<evidence type="ECO:0000313" key="2">
    <source>
        <dbReference type="Proteomes" id="UP001227268"/>
    </source>
</evidence>
<dbReference type="EMBL" id="JASBWT010000018">
    <property type="protein sequence ID" value="KAJ9096760.1"/>
    <property type="molecule type" value="Genomic_DNA"/>
</dbReference>
<name>A0ACC2VBL1_9TREE</name>
<gene>
    <name evidence="1" type="ORF">QFC21_005030</name>
</gene>
<keyword evidence="2" id="KW-1185">Reference proteome</keyword>
<protein>
    <submittedName>
        <fullName evidence="1">Uncharacterized protein</fullName>
    </submittedName>
</protein>